<evidence type="ECO:0000256" key="3">
    <source>
        <dbReference type="ARBA" id="ARBA00016815"/>
    </source>
</evidence>
<dbReference type="PROSITE" id="PS01358">
    <property type="entry name" value="ZF_RANBP2_1"/>
    <property type="match status" value="1"/>
</dbReference>
<organism evidence="15 16">
    <name type="scientific">Podarcis lilfordi</name>
    <name type="common">Lilford's wall lizard</name>
    <dbReference type="NCBI Taxonomy" id="74358"/>
    <lineage>
        <taxon>Eukaryota</taxon>
        <taxon>Metazoa</taxon>
        <taxon>Chordata</taxon>
        <taxon>Craniata</taxon>
        <taxon>Vertebrata</taxon>
        <taxon>Euteleostomi</taxon>
        <taxon>Lepidosauria</taxon>
        <taxon>Squamata</taxon>
        <taxon>Bifurcata</taxon>
        <taxon>Unidentata</taxon>
        <taxon>Episquamata</taxon>
        <taxon>Laterata</taxon>
        <taxon>Lacertibaenia</taxon>
        <taxon>Lacertidae</taxon>
        <taxon>Podarcis</taxon>
    </lineage>
</organism>
<evidence type="ECO:0000313" key="15">
    <source>
        <dbReference type="EMBL" id="CAI5777676.1"/>
    </source>
</evidence>
<feature type="compositionally biased region" description="Polar residues" evidence="12">
    <location>
        <begin position="169"/>
        <end position="187"/>
    </location>
</feature>
<feature type="compositionally biased region" description="Basic and acidic residues" evidence="12">
    <location>
        <begin position="294"/>
        <end position="307"/>
    </location>
</feature>
<dbReference type="GO" id="GO:0005634">
    <property type="term" value="C:nucleus"/>
    <property type="evidence" value="ECO:0007669"/>
    <property type="project" value="UniProtKB-SubCell"/>
</dbReference>
<comment type="similarity">
    <text evidence="2">Belongs to the MDM2/MDM4 family.</text>
</comment>
<feature type="region of interest" description="Disordered" evidence="12">
    <location>
        <begin position="294"/>
        <end position="331"/>
    </location>
</feature>
<dbReference type="InterPro" id="IPR016495">
    <property type="entry name" value="p53_neg-reg_MDM_2/4"/>
</dbReference>
<dbReference type="GO" id="GO:0043066">
    <property type="term" value="P:negative regulation of apoptotic process"/>
    <property type="evidence" value="ECO:0007669"/>
    <property type="project" value="InterPro"/>
</dbReference>
<feature type="domain" description="RanBP2-type" evidence="13">
    <location>
        <begin position="335"/>
        <end position="364"/>
    </location>
</feature>
<dbReference type="GO" id="GO:0051726">
    <property type="term" value="P:regulation of cell cycle"/>
    <property type="evidence" value="ECO:0007669"/>
    <property type="project" value="InterPro"/>
</dbReference>
<evidence type="ECO:0000256" key="11">
    <source>
        <dbReference type="PROSITE-ProRule" id="PRU00322"/>
    </source>
</evidence>
<dbReference type="CDD" id="cd16784">
    <property type="entry name" value="mRING-HC-C2H2C4_MDM4"/>
    <property type="match status" value="1"/>
</dbReference>
<evidence type="ECO:0000256" key="6">
    <source>
        <dbReference type="ARBA" id="ARBA00022833"/>
    </source>
</evidence>
<accession>A0AA35KHM5</accession>
<dbReference type="SUPFAM" id="SSF47592">
    <property type="entry name" value="SWIB/MDM2 domain"/>
    <property type="match status" value="1"/>
</dbReference>
<feature type="domain" description="DM2" evidence="14">
    <location>
        <begin position="69"/>
        <end position="152"/>
    </location>
</feature>
<reference evidence="15" key="1">
    <citation type="submission" date="2022-12" db="EMBL/GenBank/DDBJ databases">
        <authorList>
            <person name="Alioto T."/>
            <person name="Alioto T."/>
            <person name="Gomez Garrido J."/>
        </authorList>
    </citation>
    <scope>NUCLEOTIDE SEQUENCE</scope>
</reference>
<dbReference type="InterPro" id="IPR036443">
    <property type="entry name" value="Znf_RanBP2_sf"/>
</dbReference>
<evidence type="ECO:0000256" key="9">
    <source>
        <dbReference type="ARBA" id="ARBA00031309"/>
    </source>
</evidence>
<dbReference type="GO" id="GO:0016567">
    <property type="term" value="P:protein ubiquitination"/>
    <property type="evidence" value="ECO:0007669"/>
    <property type="project" value="TreeGrafter"/>
</dbReference>
<evidence type="ECO:0000256" key="4">
    <source>
        <dbReference type="ARBA" id="ARBA00022723"/>
    </source>
</evidence>
<proteinExistence type="inferred from homology"/>
<dbReference type="CDD" id="cd17673">
    <property type="entry name" value="MDM4"/>
    <property type="match status" value="1"/>
</dbReference>
<keyword evidence="5 11" id="KW-0863">Zinc-finger</keyword>
<dbReference type="PROSITE" id="PS51925">
    <property type="entry name" value="SWIB_MDM2"/>
    <property type="match status" value="1"/>
</dbReference>
<dbReference type="InterPro" id="IPR003121">
    <property type="entry name" value="SWIB_MDM2_domain"/>
</dbReference>
<keyword evidence="16" id="KW-1185">Reference proteome</keyword>
<dbReference type="Pfam" id="PF13920">
    <property type="entry name" value="zf-C3HC4_3"/>
    <property type="match status" value="1"/>
</dbReference>
<dbReference type="GO" id="GO:0061630">
    <property type="term" value="F:ubiquitin protein ligase activity"/>
    <property type="evidence" value="ECO:0007669"/>
    <property type="project" value="TreeGrafter"/>
</dbReference>
<evidence type="ECO:0000256" key="2">
    <source>
        <dbReference type="ARBA" id="ARBA00005803"/>
    </source>
</evidence>
<feature type="region of interest" description="Disordered" evidence="12">
    <location>
        <begin position="166"/>
        <end position="214"/>
    </location>
</feature>
<sequence length="513" mass="57356">MPAEVAVTDTTNKWAGCDECMPGVAGRRGAALGLVLKIDSYFTAKMSSSTSTQYISPESACRTSPQQVKQLRPKPPLLKILRAAGAQGETFTLKELVHYLGEYISKKQLYDKKQQHMVYCGGDQLGDLLGCESFSVNDPRPVYEMLKRNVTSVTVTVTDAAQRLALAKDQSTNNPSQEQLKSSTDRNCTYGRKENEVDTPALSVSNTFKEDEDNLSKEQPTLDLVLEEWDVAGLPWWFLGNLRNNYKSRSNGSTDIHTNQDVDTTIVSDTTDDLWFLNEAASDQFGVRIPAKTIDCDHPSEEGKDGSKTVSEAESSDDFEDSQSLHDDTDIDPPSKDYWQCTKCKKFNSPIKRYCFRCWALRKDWFSDCPMLAHSLSSSNIATMQSKEDTEGIDVPDCRRTVSAPLMQSREPCRSEIKPNLRPGSSVDSLDLAGKEPLLQFGKHKEKWSLESSKELLKPCIMCQKRPRNGNIVHGRTAHLVACFTCAKMLKKGQSPCPVCKRQIQMVIRTFIA</sequence>
<dbReference type="InterPro" id="IPR001876">
    <property type="entry name" value="Znf_RanBP2"/>
</dbReference>
<dbReference type="InterPro" id="IPR015458">
    <property type="entry name" value="MDM4"/>
</dbReference>
<dbReference type="Pfam" id="PF02201">
    <property type="entry name" value="SWIB"/>
    <property type="match status" value="1"/>
</dbReference>
<dbReference type="EMBL" id="OX395131">
    <property type="protein sequence ID" value="CAI5777676.1"/>
    <property type="molecule type" value="Genomic_DNA"/>
</dbReference>
<evidence type="ECO:0000256" key="12">
    <source>
        <dbReference type="SAM" id="MobiDB-lite"/>
    </source>
</evidence>
<evidence type="ECO:0000313" key="16">
    <source>
        <dbReference type="Proteomes" id="UP001178461"/>
    </source>
</evidence>
<dbReference type="InterPro" id="IPR013083">
    <property type="entry name" value="Znf_RING/FYVE/PHD"/>
</dbReference>
<evidence type="ECO:0000256" key="5">
    <source>
        <dbReference type="ARBA" id="ARBA00022771"/>
    </source>
</evidence>
<evidence type="ECO:0000256" key="7">
    <source>
        <dbReference type="ARBA" id="ARBA00023242"/>
    </source>
</evidence>
<dbReference type="Proteomes" id="UP001178461">
    <property type="component" value="Chromosome 6"/>
</dbReference>
<keyword evidence="4" id="KW-0479">Metal-binding</keyword>
<evidence type="ECO:0000259" key="13">
    <source>
        <dbReference type="PROSITE" id="PS50199"/>
    </source>
</evidence>
<dbReference type="PANTHER" id="PTHR46858:SF12">
    <property type="entry name" value="PROTEIN MDM4"/>
    <property type="match status" value="1"/>
</dbReference>
<dbReference type="PIRSF" id="PIRSF500699">
    <property type="entry name" value="MDM4"/>
    <property type="match status" value="1"/>
</dbReference>
<dbReference type="Pfam" id="PF00641">
    <property type="entry name" value="Zn_ribbon_RanBP"/>
    <property type="match status" value="1"/>
</dbReference>
<dbReference type="SUPFAM" id="SSF90209">
    <property type="entry name" value="Ran binding protein zinc finger-like"/>
    <property type="match status" value="1"/>
</dbReference>
<protein>
    <recommendedName>
        <fullName evidence="3">Protein Mdm4</fullName>
    </recommendedName>
    <alternativeName>
        <fullName evidence="10">Double minute 4 protein</fullName>
    </alternativeName>
    <alternativeName>
        <fullName evidence="9">Mdm2-like p53-binding protein</fullName>
    </alternativeName>
    <alternativeName>
        <fullName evidence="8">p53-binding protein Mdm4</fullName>
    </alternativeName>
</protein>
<evidence type="ECO:0000259" key="14">
    <source>
        <dbReference type="PROSITE" id="PS51925"/>
    </source>
</evidence>
<dbReference type="Gene3D" id="2.30.30.380">
    <property type="entry name" value="Zn-finger domain of Sec23/24"/>
    <property type="match status" value="1"/>
</dbReference>
<gene>
    <name evidence="15" type="ORF">PODLI_1B027845</name>
</gene>
<dbReference type="PANTHER" id="PTHR46858">
    <property type="entry name" value="OS05G0521000 PROTEIN"/>
    <property type="match status" value="1"/>
</dbReference>
<dbReference type="PROSITE" id="PS50199">
    <property type="entry name" value="ZF_RANBP2_2"/>
    <property type="match status" value="1"/>
</dbReference>
<dbReference type="GO" id="GO:0010468">
    <property type="term" value="P:regulation of gene expression"/>
    <property type="evidence" value="ECO:0007669"/>
    <property type="project" value="TreeGrafter"/>
</dbReference>
<dbReference type="Gene3D" id="1.10.245.10">
    <property type="entry name" value="SWIB/MDM2 domain"/>
    <property type="match status" value="1"/>
</dbReference>
<dbReference type="GO" id="GO:0002039">
    <property type="term" value="F:p53 binding"/>
    <property type="evidence" value="ECO:0007669"/>
    <property type="project" value="TreeGrafter"/>
</dbReference>
<name>A0AA35KHM5_9SAUR</name>
<keyword evidence="7" id="KW-0539">Nucleus</keyword>
<dbReference type="InterPro" id="IPR036885">
    <property type="entry name" value="SWIB_MDM2_dom_sf"/>
</dbReference>
<dbReference type="GO" id="GO:0008270">
    <property type="term" value="F:zinc ion binding"/>
    <property type="evidence" value="ECO:0007669"/>
    <property type="project" value="UniProtKB-KW"/>
</dbReference>
<comment type="subcellular location">
    <subcellularLocation>
        <location evidence="1">Nucleus</location>
    </subcellularLocation>
</comment>
<evidence type="ECO:0000256" key="1">
    <source>
        <dbReference type="ARBA" id="ARBA00004123"/>
    </source>
</evidence>
<dbReference type="AlphaFoldDB" id="A0AA35KHM5"/>
<dbReference type="PIRSF" id="PIRSF006748">
    <property type="entry name" value="p53_MDM_2/4"/>
    <property type="match status" value="1"/>
</dbReference>
<keyword evidence="6" id="KW-0862">Zinc</keyword>
<evidence type="ECO:0000256" key="10">
    <source>
        <dbReference type="ARBA" id="ARBA00032090"/>
    </source>
</evidence>
<evidence type="ECO:0000256" key="8">
    <source>
        <dbReference type="ARBA" id="ARBA00030149"/>
    </source>
</evidence>
<dbReference type="Gene3D" id="3.30.40.10">
    <property type="entry name" value="Zinc/RING finger domain, C3HC4 (zinc finger)"/>
    <property type="match status" value="1"/>
</dbReference>